<keyword evidence="6" id="KW-1185">Reference proteome</keyword>
<dbReference type="SUPFAM" id="SSF54060">
    <property type="entry name" value="His-Me finger endonucleases"/>
    <property type="match status" value="1"/>
</dbReference>
<reference evidence="5" key="1">
    <citation type="submission" date="2021-01" db="EMBL/GenBank/DDBJ databases">
        <title>Marivirga sp. nov., isolated from intertidal surface sediments.</title>
        <authorList>
            <person name="Zhang M."/>
        </authorList>
    </citation>
    <scope>NUCLEOTIDE SEQUENCE</scope>
    <source>
        <strain evidence="5">SM1354</strain>
    </source>
</reference>
<organism evidence="5 6">
    <name type="scientific">Marivirga atlantica</name>
    <dbReference type="NCBI Taxonomy" id="1548457"/>
    <lineage>
        <taxon>Bacteria</taxon>
        <taxon>Pseudomonadati</taxon>
        <taxon>Bacteroidota</taxon>
        <taxon>Cytophagia</taxon>
        <taxon>Cytophagales</taxon>
        <taxon>Marivirgaceae</taxon>
        <taxon>Marivirga</taxon>
    </lineage>
</organism>
<dbReference type="InterPro" id="IPR044925">
    <property type="entry name" value="His-Me_finger_sf"/>
</dbReference>
<evidence type="ECO:0000313" key="6">
    <source>
        <dbReference type="Proteomes" id="UP000642920"/>
    </source>
</evidence>
<dbReference type="EMBL" id="JAERQG010000001">
    <property type="protein sequence ID" value="MBL0764678.1"/>
    <property type="molecule type" value="Genomic_DNA"/>
</dbReference>
<gene>
    <name evidence="5" type="ORF">JKP34_05405</name>
</gene>
<feature type="domain" description="Secretion system C-terminal sorting" evidence="4">
    <location>
        <begin position="872"/>
        <end position="929"/>
    </location>
</feature>
<dbReference type="GO" id="GO:0016787">
    <property type="term" value="F:hydrolase activity"/>
    <property type="evidence" value="ECO:0007669"/>
    <property type="project" value="UniProtKB-KW"/>
</dbReference>
<name>A0A937AEB3_9BACT</name>
<evidence type="ECO:0000313" key="5">
    <source>
        <dbReference type="EMBL" id="MBL0764678.1"/>
    </source>
</evidence>
<dbReference type="InterPro" id="IPR026444">
    <property type="entry name" value="Secre_tail"/>
</dbReference>
<dbReference type="NCBIfam" id="TIGR04183">
    <property type="entry name" value="Por_Secre_tail"/>
    <property type="match status" value="1"/>
</dbReference>
<evidence type="ECO:0000256" key="3">
    <source>
        <dbReference type="ARBA" id="ARBA00022801"/>
    </source>
</evidence>
<dbReference type="PANTHER" id="PTHR33607:SF2">
    <property type="entry name" value="ENDONUCLEASE-1"/>
    <property type="match status" value="1"/>
</dbReference>
<evidence type="ECO:0000259" key="4">
    <source>
        <dbReference type="Pfam" id="PF18962"/>
    </source>
</evidence>
<dbReference type="AlphaFoldDB" id="A0A937AEB3"/>
<accession>A0A937AEB3</accession>
<dbReference type="InterPro" id="IPR007346">
    <property type="entry name" value="Endonuclease-I"/>
</dbReference>
<comment type="similarity">
    <text evidence="1">Belongs to the EndA/NucM nuclease family.</text>
</comment>
<keyword evidence="2" id="KW-0540">Nuclease</keyword>
<dbReference type="RefSeq" id="WP_201918470.1">
    <property type="nucleotide sequence ID" value="NZ_JAERQG010000001.1"/>
</dbReference>
<protein>
    <submittedName>
        <fullName evidence="5">Endonuclease</fullName>
    </submittedName>
</protein>
<dbReference type="Pfam" id="PF04231">
    <property type="entry name" value="Endonuclease_1"/>
    <property type="match status" value="1"/>
</dbReference>
<sequence>MKHLAAKLFLFVLLIQSGILLGQIPSGYYTSAEGKTGYALKTELSFIIDGHTDRGYSALWDLYQIADVRSDGFVWDIYSNCNLTFGTDQDNGTGGTTECDKYNREHTFPQSWFNSASTPRADAHMVLPTDKKINSERGNLPYGETDGGIISSNGARKGSNTISGYTGTVFEPADEYKGDVARIYFYMAARYESDIDAWETNSTESDIVLNGSEDQVYEDWFLRMLLSWHDSDPVSQKEVDRNNDVYDFQGNRNPFIDHPEWVSCIWEGVCENSANPSLTSSANSLSFSDQVFGSNSETLSFTLTGEDLTEDITISSSDAEFTIAIDSETNFSTSKTLSPDNTGELSATIYVKFAALSNTAETINGQLSITQSEVDIININLSGGVLEQTNPVLEATVATLDFSDVEFGSGNEVLSFSLTGANLTETVNLSSSEAEFTIAIGSQTNFESNKTITPENTGDVSETIFIKFEPVQNIAETINSTLNITQSEVSDINIDLNATVIEQLNPELTTSTTNLNFNAVNFGEGTDIQSFEVTGSDLSQNISLSAMADEYTISINDQNSFSNAGLITPESNGDVQATVFVKFEATQNIDATINSFISIAQAEVENISVSLSGEVVAVYNPLVNITGSLNTFSTNIFYTEQTEAQTLNIQASGIRNRLKIAATNNFQTGTASSNMVATQELVPNQEGALQQEILVNYLPENYSEGTFEGMLYFISESDTVNSLALNATITDQDTSVVISFVQDSIFASTDQSKYEVKLYSQRKLDKTQTFEIRLNNFTNVFFPAQFTVSEEVTGTRFPLAIAEGDSAVSFNIMLDTAKLKTNTNKFFTIDITSAESFEIGDIGSLYFKIAPFQETITSNKHSKISSIELKNNPVHNYLTFNHYFNLLTYDIFNHNGKKVKSGCINTSNEIEVQSLPDGLYIIKLFEENTGETYISKFLKN</sequence>
<comment type="caution">
    <text evidence="5">The sequence shown here is derived from an EMBL/GenBank/DDBJ whole genome shotgun (WGS) entry which is preliminary data.</text>
</comment>
<dbReference type="Pfam" id="PF18962">
    <property type="entry name" value="Por_Secre_tail"/>
    <property type="match status" value="1"/>
</dbReference>
<dbReference type="Proteomes" id="UP000642920">
    <property type="component" value="Unassembled WGS sequence"/>
</dbReference>
<proteinExistence type="inferred from homology"/>
<dbReference type="PANTHER" id="PTHR33607">
    <property type="entry name" value="ENDONUCLEASE-1"/>
    <property type="match status" value="1"/>
</dbReference>
<keyword evidence="3" id="KW-0378">Hydrolase</keyword>
<evidence type="ECO:0000256" key="1">
    <source>
        <dbReference type="ARBA" id="ARBA00006429"/>
    </source>
</evidence>
<dbReference type="GO" id="GO:0004519">
    <property type="term" value="F:endonuclease activity"/>
    <property type="evidence" value="ECO:0007669"/>
    <property type="project" value="UniProtKB-KW"/>
</dbReference>
<evidence type="ECO:0000256" key="2">
    <source>
        <dbReference type="ARBA" id="ARBA00022722"/>
    </source>
</evidence>
<keyword evidence="5" id="KW-0255">Endonuclease</keyword>